<proteinExistence type="predicted"/>
<dbReference type="PANTHER" id="PTHR43037">
    <property type="entry name" value="UNNAMED PRODUCT-RELATED"/>
    <property type="match status" value="1"/>
</dbReference>
<dbReference type="InterPro" id="IPR036582">
    <property type="entry name" value="Mao_N_sf"/>
</dbReference>
<evidence type="ECO:0000313" key="5">
    <source>
        <dbReference type="Proteomes" id="UP001172708"/>
    </source>
</evidence>
<evidence type="ECO:0000259" key="3">
    <source>
        <dbReference type="Pfam" id="PF07833"/>
    </source>
</evidence>
<sequence length="493" mass="54297">MPSTKITLIPGTPDDDNRDYLPEAIKGSDIVVNENGNNSHPYPEGLQEHTGEVIEGTTDTWFTYVPSSYDGSAPVPLVVSMHGGLMTGWGQAIYTSWTLLAEREGFICLFPNAHQRRFWLIEVADNELESSVRPNDSGVFLNPPPRSPEDNHDLAMVRRLIGRMRETYAIDGSRIFMQGMSMGNLMTDQFTRHFGDILAGAAGSGGPTSPALLFDENDRPVNAAGPVAIWQSRLDLDAVPPQYTSGVSEVVRRNREYWLEINGVQGRPQIAIEGESNFAFYEGDHAPVVFRDVFNRDHGQTFDDAELVWDYLFSGTRRGDEGSIQVRDTISPRVGDSNAVAIAENRALAWVDNEPVEIGGVCFRHDKLKYHGLDGGELVRGSYLYVPVRFLASAFGAVVDSADDGLVATLTFANGTTVELARGIVGAVVDGRLRSMYAEAVHRDGQLWISLEWLCDDVLGLRTTTNGSVLYVSERHARLSKNMADLIDDLLTV</sequence>
<dbReference type="EMBL" id="JAUHQA010000001">
    <property type="protein sequence ID" value="MDN4480565.1"/>
    <property type="molecule type" value="Genomic_DNA"/>
</dbReference>
<comment type="caution">
    <text evidence="4">The sequence shown here is derived from an EMBL/GenBank/DDBJ whole genome shotgun (WGS) entry which is preliminary data.</text>
</comment>
<dbReference type="Pfam" id="PF07833">
    <property type="entry name" value="Cu_amine_oxidN1"/>
    <property type="match status" value="1"/>
</dbReference>
<dbReference type="InterPro" id="IPR029058">
    <property type="entry name" value="AB_hydrolase_fold"/>
</dbReference>
<keyword evidence="5" id="KW-1185">Reference proteome</keyword>
<organism evidence="4 5">
    <name type="scientific">Demequina muriae</name>
    <dbReference type="NCBI Taxonomy" id="3051664"/>
    <lineage>
        <taxon>Bacteria</taxon>
        <taxon>Bacillati</taxon>
        <taxon>Actinomycetota</taxon>
        <taxon>Actinomycetes</taxon>
        <taxon>Micrococcales</taxon>
        <taxon>Demequinaceae</taxon>
        <taxon>Demequina</taxon>
    </lineage>
</organism>
<keyword evidence="1" id="KW-0732">Signal</keyword>
<dbReference type="InterPro" id="IPR050955">
    <property type="entry name" value="Plant_Biomass_Hydrol_Est"/>
</dbReference>
<evidence type="ECO:0000256" key="1">
    <source>
        <dbReference type="ARBA" id="ARBA00022729"/>
    </source>
</evidence>
<dbReference type="PANTHER" id="PTHR43037:SF5">
    <property type="entry name" value="FERULOYL ESTERASE"/>
    <property type="match status" value="1"/>
</dbReference>
<dbReference type="SUPFAM" id="SSF55383">
    <property type="entry name" value="Copper amine oxidase, domain N"/>
    <property type="match status" value="1"/>
</dbReference>
<name>A0ABT8GGL1_9MICO</name>
<accession>A0ABT8GGL1</accession>
<dbReference type="InterPro" id="IPR012854">
    <property type="entry name" value="Cu_amine_oxidase-like_N"/>
</dbReference>
<feature type="domain" description="Copper amine oxidase-like N-terminal" evidence="3">
    <location>
        <begin position="381"/>
        <end position="455"/>
    </location>
</feature>
<keyword evidence="2" id="KW-0378">Hydrolase</keyword>
<dbReference type="SUPFAM" id="SSF53474">
    <property type="entry name" value="alpha/beta-Hydrolases"/>
    <property type="match status" value="1"/>
</dbReference>
<gene>
    <name evidence="4" type="ORF">QQX02_06480</name>
</gene>
<evidence type="ECO:0000256" key="2">
    <source>
        <dbReference type="ARBA" id="ARBA00022801"/>
    </source>
</evidence>
<dbReference type="RefSeq" id="WP_301141993.1">
    <property type="nucleotide sequence ID" value="NZ_JAUHQA010000001.1"/>
</dbReference>
<dbReference type="Gene3D" id="3.40.50.1820">
    <property type="entry name" value="alpha/beta hydrolase"/>
    <property type="match status" value="1"/>
</dbReference>
<reference evidence="4" key="1">
    <citation type="submission" date="2023-06" db="EMBL/GenBank/DDBJ databases">
        <title>Egi l300058.</title>
        <authorList>
            <person name="Gao L."/>
            <person name="Fang B.-Z."/>
            <person name="Li W.-J."/>
        </authorList>
    </citation>
    <scope>NUCLEOTIDE SEQUENCE</scope>
    <source>
        <strain evidence="4">EGI L300058</strain>
    </source>
</reference>
<protein>
    <recommendedName>
        <fullName evidence="3">Copper amine oxidase-like N-terminal domain-containing protein</fullName>
    </recommendedName>
</protein>
<dbReference type="Proteomes" id="UP001172708">
    <property type="component" value="Unassembled WGS sequence"/>
</dbReference>
<evidence type="ECO:0000313" key="4">
    <source>
        <dbReference type="EMBL" id="MDN4480565.1"/>
    </source>
</evidence>